<feature type="compositionally biased region" description="Polar residues" evidence="2">
    <location>
        <begin position="565"/>
        <end position="580"/>
    </location>
</feature>
<feature type="coiled-coil region" evidence="1">
    <location>
        <begin position="111"/>
        <end position="386"/>
    </location>
</feature>
<feature type="compositionally biased region" description="Polar residues" evidence="2">
    <location>
        <begin position="28"/>
        <end position="62"/>
    </location>
</feature>
<dbReference type="EMBL" id="CACRXK020002601">
    <property type="protein sequence ID" value="CAB3995119.1"/>
    <property type="molecule type" value="Genomic_DNA"/>
</dbReference>
<comment type="caution">
    <text evidence="3">The sequence shown here is derived from an EMBL/GenBank/DDBJ whole genome shotgun (WGS) entry which is preliminary data.</text>
</comment>
<keyword evidence="4" id="KW-1185">Reference proteome</keyword>
<accession>A0A6S7GXX8</accession>
<feature type="compositionally biased region" description="Polar residues" evidence="2">
    <location>
        <begin position="84"/>
        <end position="103"/>
    </location>
</feature>
<protein>
    <submittedName>
        <fullName evidence="3">Uncharacterized protein</fullName>
    </submittedName>
</protein>
<gene>
    <name evidence="3" type="ORF">PACLA_8A033549</name>
</gene>
<feature type="compositionally biased region" description="Polar residues" evidence="2">
    <location>
        <begin position="479"/>
        <end position="490"/>
    </location>
</feature>
<feature type="compositionally biased region" description="Low complexity" evidence="2">
    <location>
        <begin position="63"/>
        <end position="76"/>
    </location>
</feature>
<feature type="region of interest" description="Disordered" evidence="2">
    <location>
        <begin position="468"/>
        <end position="490"/>
    </location>
</feature>
<evidence type="ECO:0000313" key="3">
    <source>
        <dbReference type="EMBL" id="CAB3995119.1"/>
    </source>
</evidence>
<feature type="compositionally biased region" description="Polar residues" evidence="2">
    <location>
        <begin position="1"/>
        <end position="12"/>
    </location>
</feature>
<dbReference type="Proteomes" id="UP001152795">
    <property type="component" value="Unassembled WGS sequence"/>
</dbReference>
<dbReference type="OrthoDB" id="5982965at2759"/>
<keyword evidence="1" id="KW-0175">Coiled coil</keyword>
<feature type="region of interest" description="Disordered" evidence="2">
    <location>
        <begin position="1"/>
        <end position="107"/>
    </location>
</feature>
<proteinExistence type="predicted"/>
<dbReference type="PANTHER" id="PTHR23159:SF60">
    <property type="entry name" value="SPINDLE ASSEMBLY ABNORMAL PROTEIN 4"/>
    <property type="match status" value="1"/>
</dbReference>
<evidence type="ECO:0000256" key="2">
    <source>
        <dbReference type="SAM" id="MobiDB-lite"/>
    </source>
</evidence>
<reference evidence="3" key="1">
    <citation type="submission" date="2020-04" db="EMBL/GenBank/DDBJ databases">
        <authorList>
            <person name="Alioto T."/>
            <person name="Alioto T."/>
            <person name="Gomez Garrido J."/>
        </authorList>
    </citation>
    <scope>NUCLEOTIDE SEQUENCE</scope>
    <source>
        <strain evidence="3">A484AB</strain>
    </source>
</reference>
<dbReference type="PANTHER" id="PTHR23159">
    <property type="entry name" value="CENTROSOMAL PROTEIN 2"/>
    <property type="match status" value="1"/>
</dbReference>
<evidence type="ECO:0000256" key="1">
    <source>
        <dbReference type="SAM" id="Coils"/>
    </source>
</evidence>
<feature type="region of interest" description="Disordered" evidence="2">
    <location>
        <begin position="563"/>
        <end position="603"/>
    </location>
</feature>
<evidence type="ECO:0000313" key="4">
    <source>
        <dbReference type="Proteomes" id="UP001152795"/>
    </source>
</evidence>
<name>A0A6S7GXX8_PARCT</name>
<sequence length="603" mass="69083">MMEASKYNSVLSGKNFDISSRKRDQIHSGMNSSYQPTAFYQSTPKGKTSMASPVSLMNGSITRSPSSAGHRSSPSGVGRRSASPLRSRSTSPTKLHHGTSASPRQLLDVDTDTIQKQRRELQLLIVELKDRDRELNDMVHTHQKHLQSWDEDRQRILSLERRCARLEGELKTRNEQCKALTARLKSTEAEEMNKRKELETTMEQLKDVTEQAEVATQQLEDLEDKNTNLSDSLRELSNNLGQLQAREQELLTKIKLKENDITEANIRIGEFQQKTRRLENALQEYQTVEKALRAERDQFRDQHNATKNEVENLRGEMSKQFSDADDLQSELAQSKQDVLVLQKEVFLAGEREKRKDQLLELQKSKQERTDSELQNLRQICERQQRDISYMQMHLQTSQESFLKNETKDERFYDHYNNTATNSHPEWLNSTTEIQGSGFPSVQSSSPIKDATRDFNNLSFKDPDYGLNGPMSYLPDTKQRTSTTNSDNHTIEQQIRRSLGSPELNSESEQFFPLPTFSAAQTFPLTNFVEQRTNGEHLNDDTTIQQRDDQNSPTSKLHRLLEESRQMVQTLEQSTMTTPPTGSVDGSEKFSPSTTSPNTDRLSN</sequence>
<feature type="compositionally biased region" description="Polar residues" evidence="2">
    <location>
        <begin position="589"/>
        <end position="603"/>
    </location>
</feature>
<organism evidence="3 4">
    <name type="scientific">Paramuricea clavata</name>
    <name type="common">Red gorgonian</name>
    <name type="synonym">Violescent sea-whip</name>
    <dbReference type="NCBI Taxonomy" id="317549"/>
    <lineage>
        <taxon>Eukaryota</taxon>
        <taxon>Metazoa</taxon>
        <taxon>Cnidaria</taxon>
        <taxon>Anthozoa</taxon>
        <taxon>Octocorallia</taxon>
        <taxon>Malacalcyonacea</taxon>
        <taxon>Plexauridae</taxon>
        <taxon>Paramuricea</taxon>
    </lineage>
</organism>
<dbReference type="AlphaFoldDB" id="A0A6S7GXX8"/>
<dbReference type="SUPFAM" id="SSF57997">
    <property type="entry name" value="Tropomyosin"/>
    <property type="match status" value="1"/>
</dbReference>